<dbReference type="InterPro" id="IPR005312">
    <property type="entry name" value="DUF1759"/>
</dbReference>
<dbReference type="PANTHER" id="PTHR47331:SF1">
    <property type="entry name" value="GAG-LIKE PROTEIN"/>
    <property type="match status" value="1"/>
</dbReference>
<dbReference type="Pfam" id="PF05380">
    <property type="entry name" value="Peptidase_A17"/>
    <property type="match status" value="1"/>
</dbReference>
<dbReference type="PANTHER" id="PTHR47331">
    <property type="entry name" value="PHD-TYPE DOMAIN-CONTAINING PROTEIN"/>
    <property type="match status" value="1"/>
</dbReference>
<keyword evidence="1" id="KW-0479">Metal-binding</keyword>
<evidence type="ECO:0000256" key="3">
    <source>
        <dbReference type="ARBA" id="ARBA00022833"/>
    </source>
</evidence>
<dbReference type="Pfam" id="PF00078">
    <property type="entry name" value="RVT_1"/>
    <property type="match status" value="1"/>
</dbReference>
<dbReference type="Gene3D" id="3.30.420.10">
    <property type="entry name" value="Ribonuclease H-like superfamily/Ribonuclease H"/>
    <property type="match status" value="1"/>
</dbReference>
<dbReference type="GeneID" id="134289315"/>
<feature type="region of interest" description="Disordered" evidence="6">
    <location>
        <begin position="668"/>
        <end position="697"/>
    </location>
</feature>
<feature type="region of interest" description="Disordered" evidence="6">
    <location>
        <begin position="1"/>
        <end position="65"/>
    </location>
</feature>
<dbReference type="SMART" id="SM00249">
    <property type="entry name" value="PHD"/>
    <property type="match status" value="1"/>
</dbReference>
<dbReference type="EnsemblMetazoa" id="AALFPA23_017431.R25433">
    <property type="protein sequence ID" value="AALFPA23_017431.P25433"/>
    <property type="gene ID" value="AALFPA23_017431"/>
</dbReference>
<feature type="compositionally biased region" description="Basic and acidic residues" evidence="6">
    <location>
        <begin position="353"/>
        <end position="364"/>
    </location>
</feature>
<dbReference type="InterPro" id="IPR043128">
    <property type="entry name" value="Rev_trsase/Diguanyl_cyclase"/>
</dbReference>
<evidence type="ECO:0000256" key="1">
    <source>
        <dbReference type="ARBA" id="ARBA00022723"/>
    </source>
</evidence>
<reference evidence="10" key="1">
    <citation type="journal article" date="2015" name="Proc. Natl. Acad. Sci. U.S.A.">
        <title>Genome sequence of the Asian Tiger mosquito, Aedes albopictus, reveals insights into its biology, genetics, and evolution.</title>
        <authorList>
            <person name="Chen X.G."/>
            <person name="Jiang X."/>
            <person name="Gu J."/>
            <person name="Xu M."/>
            <person name="Wu Y."/>
            <person name="Deng Y."/>
            <person name="Zhang C."/>
            <person name="Bonizzoni M."/>
            <person name="Dermauw W."/>
            <person name="Vontas J."/>
            <person name="Armbruster P."/>
            <person name="Huang X."/>
            <person name="Yang Y."/>
            <person name="Zhang H."/>
            <person name="He W."/>
            <person name="Peng H."/>
            <person name="Liu Y."/>
            <person name="Wu K."/>
            <person name="Chen J."/>
            <person name="Lirakis M."/>
            <person name="Topalis P."/>
            <person name="Van Leeuwen T."/>
            <person name="Hall A.B."/>
            <person name="Jiang X."/>
            <person name="Thorpe C."/>
            <person name="Mueller R.L."/>
            <person name="Sun C."/>
            <person name="Waterhouse R.M."/>
            <person name="Yan G."/>
            <person name="Tu Z.J."/>
            <person name="Fang X."/>
            <person name="James A.A."/>
        </authorList>
    </citation>
    <scope>NUCLEOTIDE SEQUENCE [LARGE SCALE GENOMIC DNA]</scope>
    <source>
        <strain evidence="10">Foshan</strain>
    </source>
</reference>
<dbReference type="InterPro" id="IPR008042">
    <property type="entry name" value="Retrotrans_Pao"/>
</dbReference>
<feature type="domain" description="Integrase catalytic" evidence="8">
    <location>
        <begin position="1700"/>
        <end position="1886"/>
    </location>
</feature>
<dbReference type="Gene3D" id="3.30.40.10">
    <property type="entry name" value="Zinc/RING finger domain, C3HC4 (zinc finger)"/>
    <property type="match status" value="1"/>
</dbReference>
<feature type="compositionally biased region" description="Basic and acidic residues" evidence="6">
    <location>
        <begin position="682"/>
        <end position="694"/>
    </location>
</feature>
<feature type="compositionally biased region" description="Basic residues" evidence="6">
    <location>
        <begin position="320"/>
        <end position="333"/>
    </location>
</feature>
<keyword evidence="10" id="KW-1185">Reference proteome</keyword>
<dbReference type="PROSITE" id="PS50994">
    <property type="entry name" value="INTEGRASE"/>
    <property type="match status" value="1"/>
</dbReference>
<dbReference type="InterPro" id="IPR001965">
    <property type="entry name" value="Znf_PHD"/>
</dbReference>
<feature type="region of interest" description="Disordered" evidence="6">
    <location>
        <begin position="136"/>
        <end position="155"/>
    </location>
</feature>
<evidence type="ECO:0000256" key="5">
    <source>
        <dbReference type="SAM" id="Coils"/>
    </source>
</evidence>
<dbReference type="PROSITE" id="PS01359">
    <property type="entry name" value="ZF_PHD_1"/>
    <property type="match status" value="1"/>
</dbReference>
<proteinExistence type="predicted"/>
<evidence type="ECO:0000256" key="6">
    <source>
        <dbReference type="SAM" id="MobiDB-lite"/>
    </source>
</evidence>
<dbReference type="PROSITE" id="PS50016">
    <property type="entry name" value="ZF_PHD_2"/>
    <property type="match status" value="1"/>
</dbReference>
<dbReference type="InterPro" id="IPR011011">
    <property type="entry name" value="Znf_FYVE_PHD"/>
</dbReference>
<dbReference type="Pfam" id="PF00628">
    <property type="entry name" value="PHD"/>
    <property type="match status" value="1"/>
</dbReference>
<organism evidence="9 10">
    <name type="scientific">Aedes albopictus</name>
    <name type="common">Asian tiger mosquito</name>
    <name type="synonym">Stegomyia albopicta</name>
    <dbReference type="NCBI Taxonomy" id="7160"/>
    <lineage>
        <taxon>Eukaryota</taxon>
        <taxon>Metazoa</taxon>
        <taxon>Ecdysozoa</taxon>
        <taxon>Arthropoda</taxon>
        <taxon>Hexapoda</taxon>
        <taxon>Insecta</taxon>
        <taxon>Pterygota</taxon>
        <taxon>Neoptera</taxon>
        <taxon>Endopterygota</taxon>
        <taxon>Diptera</taxon>
        <taxon>Nematocera</taxon>
        <taxon>Culicoidea</taxon>
        <taxon>Culicidae</taxon>
        <taxon>Culicinae</taxon>
        <taxon>Aedini</taxon>
        <taxon>Aedes</taxon>
        <taxon>Stegomyia</taxon>
    </lineage>
</organism>
<feature type="coiled-coil region" evidence="5">
    <location>
        <begin position="187"/>
        <end position="229"/>
    </location>
</feature>
<feature type="compositionally biased region" description="Basic and acidic residues" evidence="6">
    <location>
        <begin position="334"/>
        <end position="346"/>
    </location>
</feature>
<evidence type="ECO:0008006" key="11">
    <source>
        <dbReference type="Google" id="ProtNLM"/>
    </source>
</evidence>
<keyword evidence="2 4" id="KW-0863">Zinc-finger</keyword>
<feature type="compositionally biased region" description="Acidic residues" evidence="6">
    <location>
        <begin position="292"/>
        <end position="305"/>
    </location>
</feature>
<name>A0ABM1ZDA5_AEDAL</name>
<evidence type="ECO:0000256" key="2">
    <source>
        <dbReference type="ARBA" id="ARBA00022771"/>
    </source>
</evidence>
<dbReference type="Gene3D" id="3.10.10.10">
    <property type="entry name" value="HIV Type 1 Reverse Transcriptase, subunit A, domain 1"/>
    <property type="match status" value="1"/>
</dbReference>
<dbReference type="InterPro" id="IPR001584">
    <property type="entry name" value="Integrase_cat-core"/>
</dbReference>
<dbReference type="InterPro" id="IPR013083">
    <property type="entry name" value="Znf_RING/FYVE/PHD"/>
</dbReference>
<dbReference type="SUPFAM" id="SSF53098">
    <property type="entry name" value="Ribonuclease H-like"/>
    <property type="match status" value="1"/>
</dbReference>
<dbReference type="CDD" id="cd15489">
    <property type="entry name" value="PHD_SF"/>
    <property type="match status" value="1"/>
</dbReference>
<protein>
    <recommendedName>
        <fullName evidence="11">Pro-Pol polyprotein</fullName>
    </recommendedName>
</protein>
<dbReference type="InterPro" id="IPR019787">
    <property type="entry name" value="Znf_PHD-finger"/>
</dbReference>
<dbReference type="Proteomes" id="UP000069940">
    <property type="component" value="Unassembled WGS sequence"/>
</dbReference>
<dbReference type="InterPro" id="IPR040676">
    <property type="entry name" value="DUF5641"/>
</dbReference>
<keyword evidence="5" id="KW-0175">Coiled coil</keyword>
<dbReference type="InterPro" id="IPR019786">
    <property type="entry name" value="Zinc_finger_PHD-type_CS"/>
</dbReference>
<dbReference type="Pfam" id="PF03564">
    <property type="entry name" value="DUF1759"/>
    <property type="match status" value="1"/>
</dbReference>
<evidence type="ECO:0000313" key="10">
    <source>
        <dbReference type="Proteomes" id="UP000069940"/>
    </source>
</evidence>
<feature type="region of interest" description="Disordered" evidence="6">
    <location>
        <begin position="273"/>
        <end position="366"/>
    </location>
</feature>
<evidence type="ECO:0000313" key="9">
    <source>
        <dbReference type="EnsemblMetazoa" id="AALFPA23_017431.P25433"/>
    </source>
</evidence>
<accession>A0ABM1ZDA5</accession>
<feature type="compositionally biased region" description="Polar residues" evidence="6">
    <location>
        <begin position="36"/>
        <end position="55"/>
    </location>
</feature>
<dbReference type="InterPro" id="IPR043502">
    <property type="entry name" value="DNA/RNA_pol_sf"/>
</dbReference>
<evidence type="ECO:0000259" key="7">
    <source>
        <dbReference type="PROSITE" id="PS50016"/>
    </source>
</evidence>
<dbReference type="CDD" id="cd01644">
    <property type="entry name" value="RT_pepA17"/>
    <property type="match status" value="1"/>
</dbReference>
<dbReference type="InterPro" id="IPR036397">
    <property type="entry name" value="RNaseH_sf"/>
</dbReference>
<feature type="compositionally biased region" description="Polar residues" evidence="6">
    <location>
        <begin position="668"/>
        <end position="681"/>
    </location>
</feature>
<dbReference type="InterPro" id="IPR012337">
    <property type="entry name" value="RNaseH-like_sf"/>
</dbReference>
<dbReference type="SUPFAM" id="SSF56672">
    <property type="entry name" value="DNA/RNA polymerases"/>
    <property type="match status" value="1"/>
</dbReference>
<feature type="domain" description="PHD-type" evidence="7">
    <location>
        <begin position="70"/>
        <end position="118"/>
    </location>
</feature>
<feature type="compositionally biased region" description="Basic and acidic residues" evidence="6">
    <location>
        <begin position="26"/>
        <end position="35"/>
    </location>
</feature>
<sequence>MSDPGMDAAKKTKGKQQKSPPSIRSVNKEPPKDPSKQTQNKASKSDIVASSTSKPLNPPKSNPQATISAEKSCALCENPVNERMVQCNTCDVWHHFSCVGVSEDIKGYNWTCLKCDTAKAVKGAIPRKMMTRAAAAKGAKKANRKEGQTDGVNEQTKEADELAGAVRGSAPSLKVSRAGSVVSAASRKSAKARLDVELQQIKAEEELMREEMQRKRELAKKKFEVLKEMADLEGSVGSVVDQPNAVNKVEHWLKHHNELREKDKLSLHKVDDCEDDVEAESSTEHSTSDSGSDSEEEVSSDEEIEHEASEKEMQCGGESKRRKHHRPKQTVRRKTLEGKSNKRSETGRPQSLRSDRRLSRDELAARQVVPRELPKFSGNPEEWPMFLSTYEDTTAMCGYTEAENMIRLRNCLKGDAFNAVRSFLMRPETVERAVSALKLRYGRPETIIEFLKEKIMAMPIIRPDAMDKLVDFALEVQNLCATIETCGEKQYMCDTTLLKEFEKKLPPQIRLDWARYKRQLRKVKLSKFSRWIYNLAEDVNVVFEPQYRGSKTQEFRAVRKEKYVNTHAEVPVKERSQPARTTQQSAIVGSGDNKPCPACKGDCKCLAKCKRFLELSYESKWATVRGFNFCRKCLRQHKGGCNSGECGKNGCTFKHHVLLHKDFAAPATTSKDTSNVGGSPKQNEERNVNTHRSDTGPGSFRYLPVTLFGDGVQVSCHAFLDDGSELTLIDQQLAEDLKLFGTVLPLCLKWTGGTHRYESDSQSIDVEISGKDGRRTLLQGVRTVEELQLPFQSLDMGLLAEKHGYLRGLPVDSYCNIRPRILIGLKHANLMLVRKSREGKMGEPIAVKTNLGWTVYGGWTSQNSSSTASHTYHICSCNEQSLTHLNQMVKNYISIDSLAVQPKAFGRLSKEDERAMALLESRTHFNGERYETGLLWRSDKIRLPDNKVVAIRRWRCLEKRMEKDTELASILHEKIAEYRSKNYIRKLASEELSTKHEREWYLPIFPVYNPNKPGKVRIVWDAAAQAFGISLNSALLTGPDQLASLVGIMYQFREHRIGVCADIREMFHQVGIVPEDQHCQRFLWRDRDKQGEPDTYVMQVMTFGASCSPAAAQFVKNRNAERFEEEHPAAVMIIKKRHYVDDMVFSVETESEAVTLAESVRFIHMQGGFEIRNWISNSPLVLSSMNGGESSEKDLNISAELSSQKILGMWWDTKDDVFKYKICWTRFDTALLDGSRCPTKREILRTLMTIYDPLGLIDHFLVLLKILLQEVWRANVDWDEQIPDNLFEKWRDWLRLLPELEKLRIPRCYRQVVSSLEAASIEMHVFVDASESAMSAVVFLRLVEGDQVECSLIAGKTRVAPLKYTSIPRLELQAAVLGCRLAKSVTENLTMNVSTCTYWTDSRNVLCWLRADHKRYSAFVGSRISEIQESTDVREWRWVLTRSNVADDGTRWRDRPDLSADSRWFKGPEFLMQAEEDWPTLPLRSLSTDEEIRPSVLLHFKVPEPAIDVGRYSSWRRLLAVTGYVLRFCSNLQRRRSKESITIGPLTSEELRGAEEYHYRQAQRDVYPDEVAALEAKEDTAKRISKASPLYKLSPFVDDFGVMRMKGRTTVCAYLHSDAKNPVILPPKHPVTTLVLIHYHEKYLHRNYEIAVNEVRQKYSIFRLRQALAAIRRNCQWCKNRDALPQPPEMADLPAARLSAYTRPFAHVGVDYFGPIEVTVGRRVEKRWGVLLTCLTVRAVHIEVAHSLTTSSCIMALRNFTARRGIPVSYYSDRGTNFVGANRELQEALEAVDQNQLMREFVTSSTAWHFNPPASPHMGGSWERLIQSVKRNLIEVLHARRPSDEELRNALTEIEGVLNARPLTHVPIDDEAAPALTPNHFLLGSSDGSKPLSLVDADTAALRRGHPTSQWLANLFWKRWVRDYLPDITRRTKWHEQVKPLQVGDVVVIVDHEHPRNCWPKGRVIGVTTSGGQTRKATVQTVGGIYERPTVKLAVLDVRRAEE</sequence>
<evidence type="ECO:0000256" key="4">
    <source>
        <dbReference type="PROSITE-ProRule" id="PRU00146"/>
    </source>
</evidence>
<keyword evidence="3" id="KW-0862">Zinc</keyword>
<dbReference type="Pfam" id="PF18701">
    <property type="entry name" value="DUF5641"/>
    <property type="match status" value="1"/>
</dbReference>
<dbReference type="InterPro" id="IPR000477">
    <property type="entry name" value="RT_dom"/>
</dbReference>
<dbReference type="Gene3D" id="3.30.70.270">
    <property type="match status" value="1"/>
</dbReference>
<reference evidence="9" key="2">
    <citation type="submission" date="2025-05" db="UniProtKB">
        <authorList>
            <consortium name="EnsemblMetazoa"/>
        </authorList>
    </citation>
    <scope>IDENTIFICATION</scope>
    <source>
        <strain evidence="9">Foshan</strain>
    </source>
</reference>
<dbReference type="RefSeq" id="XP_062711096.1">
    <property type="nucleotide sequence ID" value="XM_062855112.1"/>
</dbReference>
<evidence type="ECO:0000259" key="8">
    <source>
        <dbReference type="PROSITE" id="PS50994"/>
    </source>
</evidence>
<dbReference type="SUPFAM" id="SSF57903">
    <property type="entry name" value="FYVE/PHD zinc finger"/>
    <property type="match status" value="1"/>
</dbReference>